<gene>
    <name evidence="2" type="ORF">N7482_002171</name>
</gene>
<comment type="caution">
    <text evidence="2">The sequence shown here is derived from an EMBL/GenBank/DDBJ whole genome shotgun (WGS) entry which is preliminary data.</text>
</comment>
<feature type="compositionally biased region" description="Polar residues" evidence="1">
    <location>
        <begin position="125"/>
        <end position="152"/>
    </location>
</feature>
<feature type="region of interest" description="Disordered" evidence="1">
    <location>
        <begin position="91"/>
        <end position="152"/>
    </location>
</feature>
<organism evidence="2 3">
    <name type="scientific">Penicillium canariense</name>
    <dbReference type="NCBI Taxonomy" id="189055"/>
    <lineage>
        <taxon>Eukaryota</taxon>
        <taxon>Fungi</taxon>
        <taxon>Dikarya</taxon>
        <taxon>Ascomycota</taxon>
        <taxon>Pezizomycotina</taxon>
        <taxon>Eurotiomycetes</taxon>
        <taxon>Eurotiomycetidae</taxon>
        <taxon>Eurotiales</taxon>
        <taxon>Aspergillaceae</taxon>
        <taxon>Penicillium</taxon>
    </lineage>
</organism>
<dbReference type="AlphaFoldDB" id="A0A9W9IHB8"/>
<evidence type="ECO:0000256" key="1">
    <source>
        <dbReference type="SAM" id="MobiDB-lite"/>
    </source>
</evidence>
<protein>
    <recommendedName>
        <fullName evidence="4">Regulatory protein alcR</fullName>
    </recommendedName>
</protein>
<reference evidence="2" key="1">
    <citation type="submission" date="2022-11" db="EMBL/GenBank/DDBJ databases">
        <authorList>
            <person name="Petersen C."/>
        </authorList>
    </citation>
    <scope>NUCLEOTIDE SEQUENCE</scope>
    <source>
        <strain evidence="2">IBT 26290</strain>
    </source>
</reference>
<evidence type="ECO:0008006" key="4">
    <source>
        <dbReference type="Google" id="ProtNLM"/>
    </source>
</evidence>
<sequence>MSERQKGKNRKDSDFSSCSNCKKWKKECTFNFLSKHVESKRDQRRTKAGTTATSQTRHRSPLLSSHGAIVDDILLSALWYPANSGGMATPTTTSQFLPFSPSSSNPEGAPTDRLECNEFGDDQLRSPSRTANNSENLQFPVLTPQSGKPVSETDAQATFLRHSPSSIENVFDTISQLEEQNLEMNMFDSSSIEFTARGHKDSRRRYQSSQKSNKRTKSKFECNFCIASGNTAAEYARSTMTRNLIRIYHDSLENALSCWLTEHNCPYSNAITDVLPYREHEEWGSSWSNRMCIRVCRLDRASSLVRGRRLSADEDKAAAQALHLSIIAFASQWTQHAQTGPNLSVPADIARDERSIRETLWNQARHALEHCSVIPSFRIIFANIIFSLTQCPLDDGEDERLGPLLENDLAPMFLETANRQLFTFRRKLTRLQREAPPNVKDLRRGSIGSTVTDASEIPRLSEDPRVDPIIASDEYQTTMNLLFWLGVMFDTLSAAMYQRPLVVSDEDSQIASAAPAMLDYEVPVDLNGWNIPRSQMQKKQDVWGDFFLRQAFRQGQPRWPCSYEEAASVLSEATPVKVLLYRRVTQLQTLVYRGAEPERLEEVIKETLLVYRHWNCTYQGFMLDCVANHELLPPRIQSWYVILDGHWHLAAMLLADVMETVDRGRLGSDAKREARYATGFVSKLRMENAFAVGALARSSLRGQESIVHGNFHDSLTEVAFLTEPWTVVLIHSFAKAGSITLDGLSSMPGEHGALSERFRQNSECCISALQYLGRKSDMASIVARNLSRTLDLKLSGWS</sequence>
<dbReference type="EMBL" id="JAPQKN010000001">
    <property type="protein sequence ID" value="KAJ5176294.1"/>
    <property type="molecule type" value="Genomic_DNA"/>
</dbReference>
<name>A0A9W9IHB8_9EURO</name>
<evidence type="ECO:0000313" key="2">
    <source>
        <dbReference type="EMBL" id="KAJ5176294.1"/>
    </source>
</evidence>
<dbReference type="Proteomes" id="UP001149163">
    <property type="component" value="Unassembled WGS sequence"/>
</dbReference>
<feature type="region of interest" description="Disordered" evidence="1">
    <location>
        <begin position="39"/>
        <end position="63"/>
    </location>
</feature>
<accession>A0A9W9IHB8</accession>
<dbReference type="GeneID" id="81423472"/>
<dbReference type="RefSeq" id="XP_056547902.1">
    <property type="nucleotide sequence ID" value="XM_056684296.1"/>
</dbReference>
<reference evidence="2" key="2">
    <citation type="journal article" date="2023" name="IMA Fungus">
        <title>Comparative genomic study of the Penicillium genus elucidates a diverse pangenome and 15 lateral gene transfer events.</title>
        <authorList>
            <person name="Petersen C."/>
            <person name="Sorensen T."/>
            <person name="Nielsen M.R."/>
            <person name="Sondergaard T.E."/>
            <person name="Sorensen J.L."/>
            <person name="Fitzpatrick D.A."/>
            <person name="Frisvad J.C."/>
            <person name="Nielsen K.L."/>
        </authorList>
    </citation>
    <scope>NUCLEOTIDE SEQUENCE</scope>
    <source>
        <strain evidence="2">IBT 26290</strain>
    </source>
</reference>
<proteinExistence type="predicted"/>
<feature type="compositionally biased region" description="Polar residues" evidence="1">
    <location>
        <begin position="91"/>
        <end position="106"/>
    </location>
</feature>
<evidence type="ECO:0000313" key="3">
    <source>
        <dbReference type="Proteomes" id="UP001149163"/>
    </source>
</evidence>
<dbReference type="OrthoDB" id="5958943at2759"/>
<keyword evidence="3" id="KW-1185">Reference proteome</keyword>